<proteinExistence type="predicted"/>
<sequence>MTKEKQKNNKEKSTVQMTKANEGLVWQPKKTVDVFPSQAESSGLILKEKDGILMLQSNPMVENPGKDVPHQSLSSQEDNPNSSSVPLMETLAN</sequence>
<dbReference type="Proteomes" id="UP001630127">
    <property type="component" value="Unassembled WGS sequence"/>
</dbReference>
<dbReference type="EMBL" id="JBJUIK010000002">
    <property type="protein sequence ID" value="KAL3534552.1"/>
    <property type="molecule type" value="Genomic_DNA"/>
</dbReference>
<reference evidence="2 3" key="1">
    <citation type="submission" date="2024-11" db="EMBL/GenBank/DDBJ databases">
        <title>A near-complete genome assembly of Cinchona calisaya.</title>
        <authorList>
            <person name="Lian D.C."/>
            <person name="Zhao X.W."/>
            <person name="Wei L."/>
        </authorList>
    </citation>
    <scope>NUCLEOTIDE SEQUENCE [LARGE SCALE GENOMIC DNA]</scope>
    <source>
        <tissue evidence="2">Nenye</tissue>
    </source>
</reference>
<name>A0ABD3AU91_9GENT</name>
<evidence type="ECO:0000313" key="2">
    <source>
        <dbReference type="EMBL" id="KAL3534552.1"/>
    </source>
</evidence>
<evidence type="ECO:0008006" key="4">
    <source>
        <dbReference type="Google" id="ProtNLM"/>
    </source>
</evidence>
<comment type="caution">
    <text evidence="2">The sequence shown here is derived from an EMBL/GenBank/DDBJ whole genome shotgun (WGS) entry which is preliminary data.</text>
</comment>
<organism evidence="2 3">
    <name type="scientific">Cinchona calisaya</name>
    <dbReference type="NCBI Taxonomy" id="153742"/>
    <lineage>
        <taxon>Eukaryota</taxon>
        <taxon>Viridiplantae</taxon>
        <taxon>Streptophyta</taxon>
        <taxon>Embryophyta</taxon>
        <taxon>Tracheophyta</taxon>
        <taxon>Spermatophyta</taxon>
        <taxon>Magnoliopsida</taxon>
        <taxon>eudicotyledons</taxon>
        <taxon>Gunneridae</taxon>
        <taxon>Pentapetalae</taxon>
        <taxon>asterids</taxon>
        <taxon>lamiids</taxon>
        <taxon>Gentianales</taxon>
        <taxon>Rubiaceae</taxon>
        <taxon>Cinchonoideae</taxon>
        <taxon>Cinchoneae</taxon>
        <taxon>Cinchona</taxon>
    </lineage>
</organism>
<keyword evidence="3" id="KW-1185">Reference proteome</keyword>
<evidence type="ECO:0000313" key="3">
    <source>
        <dbReference type="Proteomes" id="UP001630127"/>
    </source>
</evidence>
<evidence type="ECO:0000256" key="1">
    <source>
        <dbReference type="SAM" id="MobiDB-lite"/>
    </source>
</evidence>
<feature type="compositionally biased region" description="Basic and acidic residues" evidence="1">
    <location>
        <begin position="1"/>
        <end position="13"/>
    </location>
</feature>
<gene>
    <name evidence="2" type="ORF">ACH5RR_003013</name>
</gene>
<dbReference type="AlphaFoldDB" id="A0ABD3AU91"/>
<feature type="compositionally biased region" description="Polar residues" evidence="1">
    <location>
        <begin position="71"/>
        <end position="85"/>
    </location>
</feature>
<accession>A0ABD3AU91</accession>
<feature type="region of interest" description="Disordered" evidence="1">
    <location>
        <begin position="1"/>
        <end position="22"/>
    </location>
</feature>
<feature type="region of interest" description="Disordered" evidence="1">
    <location>
        <begin position="58"/>
        <end position="93"/>
    </location>
</feature>
<protein>
    <recommendedName>
        <fullName evidence="4">Prolactin receptor</fullName>
    </recommendedName>
</protein>